<sequence>MESVTELFESIAVVVETIHERSSPSNQDDNGAVASAHMRAVLRTDTAQAALILKLWIVALYNMIRSFAQAENPLGGSKGRALCLSTVVRIWEMRSLNLDDESGISAAVFSSECLVPVTQLLSAIAHSSKGVDSQPALMKDKEGSIRQLEQLLARHVFIPSRTAYFAASQVRTSTAQTARQDFPNDTLRELLQPIKSYIVASAPDDHSGAKEGEQKPEIAFGAIPLLLDVAIRCSPNLTIKRKHTEAPWINQVFTVLMDCTCATKPEAPNSSLAQMQAQTLESLLDIIIKRKMSLNENVLKTVIDGHSGNLHASDVTGEVRWSLIAKVVDLDPDIFIDRRKPSRTDRDDMSVPTVTTGLADVVSRMDFPSDAQEFSRDIPWRIVIDSVLMPLMRAYARNRNLVSFLTVWQVQLEHQLSMWLADVEEQNVSNRPPVPGRRPVIWEDSELIKALRPLLETSLTSKQIAEELTSYGSSIHELRESIEEDDEIAMIGDGKSSIWRLLGRLHELMLPFLEESALEAHREIVWHAQGQLPLVDAALESFQSPLISEERYESLGRYEDSIRHEAFAFLVTMVHNFGARSNLRVRESEVLDAAISGLFGHAVPLGRLLYDAMKNEASDEAKVYAKHAAFILNVVPVFVRSPDVLQRLSSERRHELFRLLYWCALGERSSPLISTQVKTYAAPFSAFDAMLDAICTTAPSAVRDDLFQILLEGLSAEDTWGGNKNLAWDVIGFSEQCIHQIPLAAMGRKYREAVLDKVLEIAKGTMGERRPTELAKHFSVMLKLMEVPNATAQLCVDPEALVLLASTLSDDDMTQEPALAELLEALVQQTLQHVMATKEQERSKQYLDGLRARLSSQIKKGGFPTGRPGVDILFRQAVSFLAGDNMESSKEKLTEELLSALQSRLSEQQHKRENEEPFVGHEFKALLGAVIELLGAIVDQHDPPSPLETAWNEYAKIVLSSAETPQLDFENSTRVLVHQLAGMRHLQDHLQSYVDLTRSILRGDLSARDYRKVVRNFQDALQQIDAEQQRFVVSELQHSEDQQIPSPESLELIHSVIRLSKRLSLKSSEDAERSQEATPSQTDGSLFISLCALLPKLPDIRRFHLLAECTTTVLQEKPWLITQYAVDTLLASLTVLSSPSAPSLPTEHASVIYLPLCSITHCLISLHRTKLGGRFHILMPLLQALLSCLYIPESRHSTALPLPPWLDSRRPLLGQKHATAYARLLTTLCSPTVSSVSRKRKHGDAALTDETKKARAYAGQYVPLVLMQYCSLQLRGKVAEGVRERLQPGLWAAMDVVGLEGMRAMSAGMDGPGRAVWRGLYGEWNRFGRWKER</sequence>
<dbReference type="EMBL" id="JAPDRP010000022">
    <property type="protein sequence ID" value="KAJ9637724.1"/>
    <property type="molecule type" value="Genomic_DNA"/>
</dbReference>
<reference evidence="1" key="1">
    <citation type="submission" date="2022-10" db="EMBL/GenBank/DDBJ databases">
        <title>Culturing micro-colonial fungi from biological soil crusts in the Mojave desert and describing Neophaeococcomyces mojavensis, and introducing the new genera and species Taxawa tesnikishii.</title>
        <authorList>
            <person name="Kurbessoian T."/>
            <person name="Stajich J.E."/>
        </authorList>
    </citation>
    <scope>NUCLEOTIDE SEQUENCE</scope>
    <source>
        <strain evidence="1">JES_115</strain>
    </source>
</reference>
<evidence type="ECO:0000313" key="2">
    <source>
        <dbReference type="Proteomes" id="UP001172680"/>
    </source>
</evidence>
<accession>A0ACC2YQR4</accession>
<organism evidence="1 2">
    <name type="scientific">Coniosporium tulheliwenetii</name>
    <dbReference type="NCBI Taxonomy" id="3383036"/>
    <lineage>
        <taxon>Eukaryota</taxon>
        <taxon>Fungi</taxon>
        <taxon>Dikarya</taxon>
        <taxon>Ascomycota</taxon>
        <taxon>Pezizomycotina</taxon>
        <taxon>Dothideomycetes</taxon>
        <taxon>Dothideomycetes incertae sedis</taxon>
        <taxon>Coniosporium</taxon>
    </lineage>
</organism>
<gene>
    <name evidence="1" type="ORF">H2199_007215</name>
</gene>
<protein>
    <submittedName>
        <fullName evidence="1">Uncharacterized protein</fullName>
    </submittedName>
</protein>
<evidence type="ECO:0000313" key="1">
    <source>
        <dbReference type="EMBL" id="KAJ9637724.1"/>
    </source>
</evidence>
<dbReference type="Proteomes" id="UP001172680">
    <property type="component" value="Unassembled WGS sequence"/>
</dbReference>
<comment type="caution">
    <text evidence="1">The sequence shown here is derived from an EMBL/GenBank/DDBJ whole genome shotgun (WGS) entry which is preliminary data.</text>
</comment>
<keyword evidence="2" id="KW-1185">Reference proteome</keyword>
<proteinExistence type="predicted"/>
<name>A0ACC2YQR4_9PEZI</name>